<evidence type="ECO:0000313" key="2">
    <source>
        <dbReference type="Proteomes" id="UP000238375"/>
    </source>
</evidence>
<dbReference type="AlphaFoldDB" id="A0A2T0SHD2"/>
<proteinExistence type="predicted"/>
<dbReference type="OrthoDB" id="962807at2"/>
<name>A0A2T0SHD2_9BACT</name>
<organism evidence="1 2">
    <name type="scientific">Spirosoma oryzae</name>
    <dbReference type="NCBI Taxonomy" id="1469603"/>
    <lineage>
        <taxon>Bacteria</taxon>
        <taxon>Pseudomonadati</taxon>
        <taxon>Bacteroidota</taxon>
        <taxon>Cytophagia</taxon>
        <taxon>Cytophagales</taxon>
        <taxon>Cytophagaceae</taxon>
        <taxon>Spirosoma</taxon>
    </lineage>
</organism>
<comment type="caution">
    <text evidence="1">The sequence shown here is derived from an EMBL/GenBank/DDBJ whole genome shotgun (WGS) entry which is preliminary data.</text>
</comment>
<gene>
    <name evidence="1" type="ORF">CLV58_12074</name>
</gene>
<accession>A0A2T0SHD2</accession>
<reference evidence="1 2" key="1">
    <citation type="submission" date="2018-03" db="EMBL/GenBank/DDBJ databases">
        <title>Genomic Encyclopedia of Archaeal and Bacterial Type Strains, Phase II (KMG-II): from individual species to whole genera.</title>
        <authorList>
            <person name="Goeker M."/>
        </authorList>
    </citation>
    <scope>NUCLEOTIDE SEQUENCE [LARGE SCALE GENOMIC DNA]</scope>
    <source>
        <strain evidence="1 2">DSM 28354</strain>
    </source>
</reference>
<sequence>MKNGFSLYKNHLLASQVAKRGSFAWQYGQLLTEAFYLVGVRKLFDLLEQADETGQHIELVYTPTDGVTIPVAFDIRLADETSETPAFRY</sequence>
<protein>
    <submittedName>
        <fullName evidence="1">Uncharacterized protein</fullName>
    </submittedName>
</protein>
<evidence type="ECO:0000313" key="1">
    <source>
        <dbReference type="EMBL" id="PRY32822.1"/>
    </source>
</evidence>
<dbReference type="EMBL" id="PVTE01000020">
    <property type="protein sequence ID" value="PRY32822.1"/>
    <property type="molecule type" value="Genomic_DNA"/>
</dbReference>
<dbReference type="RefSeq" id="WP_106139700.1">
    <property type="nucleotide sequence ID" value="NZ_PVTE01000020.1"/>
</dbReference>
<dbReference type="Proteomes" id="UP000238375">
    <property type="component" value="Unassembled WGS sequence"/>
</dbReference>
<keyword evidence="2" id="KW-1185">Reference proteome</keyword>